<feature type="compositionally biased region" description="Basic residues" evidence="1">
    <location>
        <begin position="51"/>
        <end position="67"/>
    </location>
</feature>
<evidence type="ECO:0000313" key="2">
    <source>
        <dbReference type="EMBL" id="CAG6485663.1"/>
    </source>
</evidence>
<feature type="compositionally biased region" description="Basic and acidic residues" evidence="1">
    <location>
        <begin position="97"/>
        <end position="114"/>
    </location>
</feature>
<sequence length="215" mass="24125">MAPSTNQCRPGSWRRCARHRNHPVSKGSGSPAGTAHDGTSDGSVLGFVPVQRRRQHCPWGKFRRNGRGHLEPGTGPQESEPAGHRRQLFAPGPCRPAVEDGQRAATRGRQDPAHRVPQLGRNLGQRHLDGRRGLRAAGNVRAAICRVRGQVCRRMLPNYGAGHQADQEDGDQPVRRTEHIGRGERGRRRRSRRRVARSCWKAVMNCYYLIDRQHN</sequence>
<reference evidence="2" key="1">
    <citation type="submission" date="2021-05" db="EMBL/GenBank/DDBJ databases">
        <authorList>
            <person name="Alioto T."/>
            <person name="Alioto T."/>
            <person name="Gomez Garrido J."/>
        </authorList>
    </citation>
    <scope>NUCLEOTIDE SEQUENCE</scope>
</reference>
<evidence type="ECO:0000256" key="1">
    <source>
        <dbReference type="SAM" id="MobiDB-lite"/>
    </source>
</evidence>
<organism evidence="2">
    <name type="scientific">Culex pipiens</name>
    <name type="common">House mosquito</name>
    <dbReference type="NCBI Taxonomy" id="7175"/>
    <lineage>
        <taxon>Eukaryota</taxon>
        <taxon>Metazoa</taxon>
        <taxon>Ecdysozoa</taxon>
        <taxon>Arthropoda</taxon>
        <taxon>Hexapoda</taxon>
        <taxon>Insecta</taxon>
        <taxon>Pterygota</taxon>
        <taxon>Neoptera</taxon>
        <taxon>Endopterygota</taxon>
        <taxon>Diptera</taxon>
        <taxon>Nematocera</taxon>
        <taxon>Culicoidea</taxon>
        <taxon>Culicidae</taxon>
        <taxon>Culicinae</taxon>
        <taxon>Culicini</taxon>
        <taxon>Culex</taxon>
        <taxon>Culex</taxon>
    </lineage>
</organism>
<dbReference type="AlphaFoldDB" id="A0A8D8C175"/>
<dbReference type="EMBL" id="HBUE01101669">
    <property type="protein sequence ID" value="CAG6485663.1"/>
    <property type="molecule type" value="Transcribed_RNA"/>
</dbReference>
<proteinExistence type="predicted"/>
<feature type="compositionally biased region" description="Basic and acidic residues" evidence="1">
    <location>
        <begin position="172"/>
        <end position="184"/>
    </location>
</feature>
<feature type="region of interest" description="Disordered" evidence="1">
    <location>
        <begin position="1"/>
        <end position="128"/>
    </location>
</feature>
<feature type="region of interest" description="Disordered" evidence="1">
    <location>
        <begin position="160"/>
        <end position="192"/>
    </location>
</feature>
<accession>A0A8D8C175</accession>
<dbReference type="EMBL" id="HBUE01101672">
    <property type="protein sequence ID" value="CAG6485667.1"/>
    <property type="molecule type" value="Transcribed_RNA"/>
</dbReference>
<protein>
    <submittedName>
        <fullName evidence="2">(northern house mosquito) hypothetical protein</fullName>
    </submittedName>
</protein>
<name>A0A8D8C175_CULPI</name>